<proteinExistence type="predicted"/>
<name>A0A8S5QTM0_9CAUD</name>
<dbReference type="EMBL" id="BK015728">
    <property type="protein sequence ID" value="DAE22193.1"/>
    <property type="molecule type" value="Genomic_DNA"/>
</dbReference>
<sequence>MYSYFNENPHGKNVGDCTVRAISKATGKEWGETYLAMAIEGYLEGDMPSANAVWGAYLRRIGYRRYMVPDTCPDCYTVGRFADEHPEGTFILALSGHVVCVQDGVIYDSWNSENEIVLYYWQKESEA</sequence>
<reference evidence="1" key="1">
    <citation type="journal article" date="2021" name="Proc. Natl. Acad. Sci. U.S.A.">
        <title>A Catalog of Tens of Thousands of Viruses from Human Metagenomes Reveals Hidden Associations with Chronic Diseases.</title>
        <authorList>
            <person name="Tisza M.J."/>
            <person name="Buck C.B."/>
        </authorList>
    </citation>
    <scope>NUCLEOTIDE SEQUENCE</scope>
    <source>
        <strain evidence="1">CtLsx2</strain>
    </source>
</reference>
<protein>
    <submittedName>
        <fullName evidence="1">Uncharacterized protein</fullName>
    </submittedName>
</protein>
<organism evidence="1">
    <name type="scientific">Siphoviridae sp. ctLsx2</name>
    <dbReference type="NCBI Taxonomy" id="2826254"/>
    <lineage>
        <taxon>Viruses</taxon>
        <taxon>Duplodnaviria</taxon>
        <taxon>Heunggongvirae</taxon>
        <taxon>Uroviricota</taxon>
        <taxon>Caudoviricetes</taxon>
    </lineage>
</organism>
<accession>A0A8S5QTM0</accession>
<evidence type="ECO:0000313" key="1">
    <source>
        <dbReference type="EMBL" id="DAE22193.1"/>
    </source>
</evidence>